<dbReference type="InterPro" id="IPR044068">
    <property type="entry name" value="CB"/>
</dbReference>
<dbReference type="PROSITE" id="PS51900">
    <property type="entry name" value="CB"/>
    <property type="match status" value="1"/>
</dbReference>
<evidence type="ECO:0000259" key="5">
    <source>
        <dbReference type="PROSITE" id="PS51898"/>
    </source>
</evidence>
<evidence type="ECO:0000259" key="6">
    <source>
        <dbReference type="PROSITE" id="PS51900"/>
    </source>
</evidence>
<dbReference type="PANTHER" id="PTHR30349">
    <property type="entry name" value="PHAGE INTEGRASE-RELATED"/>
    <property type="match status" value="1"/>
</dbReference>
<evidence type="ECO:0000256" key="1">
    <source>
        <dbReference type="ARBA" id="ARBA00008857"/>
    </source>
</evidence>
<keyword evidence="3" id="KW-0238">DNA-binding</keyword>
<sequence>MPPLPQSALSDDSVQSEQTPIDFRKWNEVLSQSTLAQETRLLTKLELVAFLRYCRDNHYRVTISRIRVYLHHLELQEAMGVAWSPANQARVALRWFVKEARKTGSLTGMEGMGSWECGKLKAETLKSDIDCGERDGGERLKAEMKDFTGMKGMEGIGSGEAEGGKAGIGSLKAERRGEEFQRPAARDLGANEWETALIKATRERGFLWRTEETYRRWLERFERFVAPDTPYKTGATELQAFLSELAVKQRASPSTQKQALNALVFFYKHALNRELGDLEFKRAAYRRAAPTVLSRSECSRLFEALDGTARLMAELMYGAGLRLMELLRLRVKDLDLERKQLVVRAGKGGKDRITVLPEKLTSELKAHLKRLWPLWQEDRAGRMAGVWLPEGLARKYPKAGEDWRWQWVFPSRSPARDPESGVVRRHHVSDNTFQMAVKQAAASAGLNKRVTPHCLRHSFATHLLESGVDIRTVQDLLGHEKLETTQIYLHVMQKPGVGVKSPLDEARS</sequence>
<dbReference type="NCBIfam" id="TIGR02249">
    <property type="entry name" value="integrase_gron"/>
    <property type="match status" value="1"/>
</dbReference>
<dbReference type="PROSITE" id="PS51898">
    <property type="entry name" value="TYR_RECOMBINASE"/>
    <property type="match status" value="1"/>
</dbReference>
<dbReference type="Pfam" id="PF00589">
    <property type="entry name" value="Phage_integrase"/>
    <property type="match status" value="1"/>
</dbReference>
<dbReference type="Gene3D" id="1.10.150.130">
    <property type="match status" value="1"/>
</dbReference>
<dbReference type="GO" id="GO:0003677">
    <property type="term" value="F:DNA binding"/>
    <property type="evidence" value="ECO:0007669"/>
    <property type="project" value="UniProtKB-KW"/>
</dbReference>
<dbReference type="GO" id="GO:0015074">
    <property type="term" value="P:DNA integration"/>
    <property type="evidence" value="ECO:0007669"/>
    <property type="project" value="UniProtKB-KW"/>
</dbReference>
<evidence type="ECO:0000256" key="3">
    <source>
        <dbReference type="ARBA" id="ARBA00023125"/>
    </source>
</evidence>
<comment type="similarity">
    <text evidence="1">Belongs to the 'phage' integrase family.</text>
</comment>
<dbReference type="Pfam" id="PF13495">
    <property type="entry name" value="Phage_int_SAM_4"/>
    <property type="match status" value="1"/>
</dbReference>
<protein>
    <submittedName>
        <fullName evidence="7">Tyrosine recombinase XerD</fullName>
    </submittedName>
</protein>
<name>A0A1J5S172_9ZZZZ</name>
<dbReference type="EMBL" id="MLJW01000080">
    <property type="protein sequence ID" value="OIR01842.1"/>
    <property type="molecule type" value="Genomic_DNA"/>
</dbReference>
<dbReference type="GO" id="GO:0006310">
    <property type="term" value="P:DNA recombination"/>
    <property type="evidence" value="ECO:0007669"/>
    <property type="project" value="UniProtKB-KW"/>
</dbReference>
<feature type="domain" description="Core-binding (CB)" evidence="6">
    <location>
        <begin position="188"/>
        <end position="271"/>
    </location>
</feature>
<dbReference type="InterPro" id="IPR010998">
    <property type="entry name" value="Integrase_recombinase_N"/>
</dbReference>
<evidence type="ECO:0000256" key="2">
    <source>
        <dbReference type="ARBA" id="ARBA00022908"/>
    </source>
</evidence>
<organism evidence="7">
    <name type="scientific">mine drainage metagenome</name>
    <dbReference type="NCBI Taxonomy" id="410659"/>
    <lineage>
        <taxon>unclassified sequences</taxon>
        <taxon>metagenomes</taxon>
        <taxon>ecological metagenomes</taxon>
    </lineage>
</organism>
<dbReference type="InterPro" id="IPR013762">
    <property type="entry name" value="Integrase-like_cat_sf"/>
</dbReference>
<dbReference type="Gene3D" id="1.10.443.10">
    <property type="entry name" value="Intergrase catalytic core"/>
    <property type="match status" value="1"/>
</dbReference>
<keyword evidence="4" id="KW-0233">DNA recombination</keyword>
<dbReference type="InterPro" id="IPR050090">
    <property type="entry name" value="Tyrosine_recombinase_XerCD"/>
</dbReference>
<dbReference type="SUPFAM" id="SSF56349">
    <property type="entry name" value="DNA breaking-rejoining enzymes"/>
    <property type="match status" value="1"/>
</dbReference>
<dbReference type="InterPro" id="IPR011946">
    <property type="entry name" value="Integrase_integron-type"/>
</dbReference>
<dbReference type="InterPro" id="IPR004107">
    <property type="entry name" value="Integrase_SAM-like_N"/>
</dbReference>
<dbReference type="AlphaFoldDB" id="A0A1J5S172"/>
<comment type="caution">
    <text evidence="7">The sequence shown here is derived from an EMBL/GenBank/DDBJ whole genome shotgun (WGS) entry which is preliminary data.</text>
</comment>
<keyword evidence="2" id="KW-0229">DNA integration</keyword>
<feature type="domain" description="Tyr recombinase" evidence="5">
    <location>
        <begin position="288"/>
        <end position="504"/>
    </location>
</feature>
<evidence type="ECO:0000256" key="4">
    <source>
        <dbReference type="ARBA" id="ARBA00023172"/>
    </source>
</evidence>
<reference evidence="7" key="1">
    <citation type="submission" date="2016-10" db="EMBL/GenBank/DDBJ databases">
        <title>Sequence of Gallionella enrichment culture.</title>
        <authorList>
            <person name="Poehlein A."/>
            <person name="Muehling M."/>
            <person name="Daniel R."/>
        </authorList>
    </citation>
    <scope>NUCLEOTIDE SEQUENCE</scope>
</reference>
<dbReference type="InterPro" id="IPR002104">
    <property type="entry name" value="Integrase_catalytic"/>
</dbReference>
<evidence type="ECO:0000313" key="7">
    <source>
        <dbReference type="EMBL" id="OIR01842.1"/>
    </source>
</evidence>
<proteinExistence type="inferred from homology"/>
<gene>
    <name evidence="7" type="primary">xerD_9</name>
    <name evidence="7" type="ORF">GALL_161440</name>
</gene>
<dbReference type="InterPro" id="IPR011010">
    <property type="entry name" value="DNA_brk_join_enz"/>
</dbReference>
<accession>A0A1J5S172</accession>
<dbReference type="PANTHER" id="PTHR30349:SF64">
    <property type="entry name" value="PROPHAGE INTEGRASE INTD-RELATED"/>
    <property type="match status" value="1"/>
</dbReference>